<dbReference type="GeneID" id="27329625"/>
<dbReference type="AlphaFoldDB" id="A0A0D2C3N6"/>
<dbReference type="HOGENOM" id="CLU_2015302_0_0_1"/>
<dbReference type="OrthoDB" id="10495315at2759"/>
<evidence type="ECO:0000256" key="1">
    <source>
        <dbReference type="SAM" id="MobiDB-lite"/>
    </source>
</evidence>
<proteinExistence type="predicted"/>
<protein>
    <submittedName>
        <fullName evidence="2">Uncharacterized protein</fullName>
    </submittedName>
</protein>
<dbReference type="VEuPathDB" id="FungiDB:PV08_02542"/>
<dbReference type="EMBL" id="KN847493">
    <property type="protein sequence ID" value="KIW18254.1"/>
    <property type="molecule type" value="Genomic_DNA"/>
</dbReference>
<evidence type="ECO:0000313" key="2">
    <source>
        <dbReference type="EMBL" id="KIW18254.1"/>
    </source>
</evidence>
<evidence type="ECO:0000313" key="3">
    <source>
        <dbReference type="Proteomes" id="UP000053328"/>
    </source>
</evidence>
<organism evidence="2 3">
    <name type="scientific">Exophiala spinifera</name>
    <dbReference type="NCBI Taxonomy" id="91928"/>
    <lineage>
        <taxon>Eukaryota</taxon>
        <taxon>Fungi</taxon>
        <taxon>Dikarya</taxon>
        <taxon>Ascomycota</taxon>
        <taxon>Pezizomycotina</taxon>
        <taxon>Eurotiomycetes</taxon>
        <taxon>Chaetothyriomycetidae</taxon>
        <taxon>Chaetothyriales</taxon>
        <taxon>Herpotrichiellaceae</taxon>
        <taxon>Exophiala</taxon>
    </lineage>
</organism>
<dbReference type="RefSeq" id="XP_016238470.1">
    <property type="nucleotide sequence ID" value="XM_016376900.1"/>
</dbReference>
<accession>A0A0D2C3N6</accession>
<name>A0A0D2C3N6_9EURO</name>
<dbReference type="Proteomes" id="UP000053328">
    <property type="component" value="Unassembled WGS sequence"/>
</dbReference>
<sequence>MSNPERQEVQSDMEGQYCQRIWQKEVHNIPFVQSCDNHTNQIQRCVRSRDVQLNIVELGEVREGGIARRRASNSRLTTDQENGPGVPHQAGTPQQSEFFMIQCEPFDSTTIRKSNTMSGVNSP</sequence>
<feature type="region of interest" description="Disordered" evidence="1">
    <location>
        <begin position="69"/>
        <end position="92"/>
    </location>
</feature>
<gene>
    <name evidence="2" type="ORF">PV08_02542</name>
</gene>
<keyword evidence="3" id="KW-1185">Reference proteome</keyword>
<reference evidence="2 3" key="1">
    <citation type="submission" date="2015-01" db="EMBL/GenBank/DDBJ databases">
        <title>The Genome Sequence of Exophiala spinifera CBS89968.</title>
        <authorList>
            <consortium name="The Broad Institute Genomics Platform"/>
            <person name="Cuomo C."/>
            <person name="de Hoog S."/>
            <person name="Gorbushina A."/>
            <person name="Stielow B."/>
            <person name="Teixiera M."/>
            <person name="Abouelleil A."/>
            <person name="Chapman S.B."/>
            <person name="Priest M."/>
            <person name="Young S.K."/>
            <person name="Wortman J."/>
            <person name="Nusbaum C."/>
            <person name="Birren B."/>
        </authorList>
    </citation>
    <scope>NUCLEOTIDE SEQUENCE [LARGE SCALE GENOMIC DNA]</scope>
    <source>
        <strain evidence="2 3">CBS 89968</strain>
    </source>
</reference>